<protein>
    <submittedName>
        <fullName evidence="1">Uncharacterized protein</fullName>
    </submittedName>
</protein>
<accession>A0A4Y1ZUP4</accession>
<dbReference type="Proteomes" id="UP000499080">
    <property type="component" value="Unassembled WGS sequence"/>
</dbReference>
<evidence type="ECO:0000313" key="1">
    <source>
        <dbReference type="EMBL" id="GBL69168.1"/>
    </source>
</evidence>
<name>A0A4Y1ZUP4_ARAVE</name>
<dbReference type="EMBL" id="BGPR01078185">
    <property type="protein sequence ID" value="GBL69168.1"/>
    <property type="molecule type" value="Genomic_DNA"/>
</dbReference>
<gene>
    <name evidence="1" type="ORF">AVEN_13504_1</name>
</gene>
<keyword evidence="2" id="KW-1185">Reference proteome</keyword>
<comment type="caution">
    <text evidence="1">The sequence shown here is derived from an EMBL/GenBank/DDBJ whole genome shotgun (WGS) entry which is preliminary data.</text>
</comment>
<dbReference type="AlphaFoldDB" id="A0A4Y1ZUP4"/>
<organism evidence="1 2">
    <name type="scientific">Araneus ventricosus</name>
    <name type="common">Orbweaver spider</name>
    <name type="synonym">Epeira ventricosa</name>
    <dbReference type="NCBI Taxonomy" id="182803"/>
    <lineage>
        <taxon>Eukaryota</taxon>
        <taxon>Metazoa</taxon>
        <taxon>Ecdysozoa</taxon>
        <taxon>Arthropoda</taxon>
        <taxon>Chelicerata</taxon>
        <taxon>Arachnida</taxon>
        <taxon>Araneae</taxon>
        <taxon>Araneomorphae</taxon>
        <taxon>Entelegynae</taxon>
        <taxon>Araneoidea</taxon>
        <taxon>Araneidae</taxon>
        <taxon>Araneus</taxon>
    </lineage>
</organism>
<evidence type="ECO:0000313" key="2">
    <source>
        <dbReference type="Proteomes" id="UP000499080"/>
    </source>
</evidence>
<reference evidence="1 2" key="1">
    <citation type="journal article" date="2019" name="Sci. Rep.">
        <title>Orb-weaving spider Araneus ventricosus genome elucidates the spidroin gene catalogue.</title>
        <authorList>
            <person name="Kono N."/>
            <person name="Nakamura H."/>
            <person name="Ohtoshi R."/>
            <person name="Moran D.A.P."/>
            <person name="Shinohara A."/>
            <person name="Yoshida Y."/>
            <person name="Fujiwara M."/>
            <person name="Mori M."/>
            <person name="Tomita M."/>
            <person name="Arakawa K."/>
        </authorList>
    </citation>
    <scope>NUCLEOTIDE SEQUENCE [LARGE SCALE GENOMIC DNA]</scope>
</reference>
<sequence length="133" mass="14966">MPRYPQNALCGVEECSSNTSTCAEVVACECKSFEAGREGTILCKEDIFPYQFIARRLTFEILLKTLLPVPPSFQSVFHFYRMAFLRRCLMNDLGSLMLVKLCSLSVAAFADQSAFTFPKFPTCVLTHVFLSVI</sequence>
<proteinExistence type="predicted"/>